<organism evidence="10 11">
    <name type="scientific">Denitrobaculum tricleocarpae</name>
    <dbReference type="NCBI Taxonomy" id="2591009"/>
    <lineage>
        <taxon>Bacteria</taxon>
        <taxon>Pseudomonadati</taxon>
        <taxon>Pseudomonadota</taxon>
        <taxon>Alphaproteobacteria</taxon>
        <taxon>Rhodospirillales</taxon>
        <taxon>Rhodospirillaceae</taxon>
        <taxon>Denitrobaculum</taxon>
    </lineage>
</organism>
<accession>A0A545TU07</accession>
<evidence type="ECO:0000256" key="2">
    <source>
        <dbReference type="ARBA" id="ARBA00004236"/>
    </source>
</evidence>
<dbReference type="InterPro" id="IPR026039">
    <property type="entry name" value="YfgM"/>
</dbReference>
<sequence>MADIFQEVDDDLKKDKATAWWKRYGRYVIAVAVLLVAGTAGYQAWTAYDLNQRSERSDAYAEALALAAEPSSEAEALSNLSEIASNGDTYGMLASFEEARLLADADRTDEAVAIWDRIAAEQGNDQAFGSVATLLAVMHQVDDGDVASLKARLEPLAVTGSAFRPTATELLATLALRENDKQTARDLFTELADDLTAPAGIRARATQMIEALKD</sequence>
<protein>
    <submittedName>
        <fullName evidence="10">Tetratricopeptide repeat protein</fullName>
    </submittedName>
</protein>
<dbReference type="RefSeq" id="WP_142896413.1">
    <property type="nucleotide sequence ID" value="NZ_ML660054.1"/>
</dbReference>
<proteinExistence type="predicted"/>
<evidence type="ECO:0000256" key="4">
    <source>
        <dbReference type="ARBA" id="ARBA00022692"/>
    </source>
</evidence>
<dbReference type="PANTHER" id="PTHR38035:SF1">
    <property type="entry name" value="ANCILLARY SECYEG TRANSLOCON SUBUNIT"/>
    <property type="match status" value="1"/>
</dbReference>
<evidence type="ECO:0000256" key="3">
    <source>
        <dbReference type="ARBA" id="ARBA00022475"/>
    </source>
</evidence>
<gene>
    <name evidence="10" type="ORF">FKG95_11115</name>
</gene>
<feature type="domain" description="Ancillary SecYEG translocon subunit/Cell division coordinator CpoB TPR" evidence="9">
    <location>
        <begin position="19"/>
        <end position="198"/>
    </location>
</feature>
<dbReference type="EMBL" id="VHSH01000003">
    <property type="protein sequence ID" value="TQV80699.1"/>
    <property type="molecule type" value="Genomic_DNA"/>
</dbReference>
<evidence type="ECO:0000259" key="9">
    <source>
        <dbReference type="Pfam" id="PF09976"/>
    </source>
</evidence>
<dbReference type="Proteomes" id="UP000315252">
    <property type="component" value="Unassembled WGS sequence"/>
</dbReference>
<dbReference type="Pfam" id="PF09976">
    <property type="entry name" value="TPR_21"/>
    <property type="match status" value="1"/>
</dbReference>
<comment type="subcellular location">
    <subcellularLocation>
        <location evidence="2">Cell membrane</location>
    </subcellularLocation>
    <subcellularLocation>
        <location evidence="1">Membrane</location>
        <topology evidence="1">Single-pass membrane protein</topology>
    </subcellularLocation>
</comment>
<evidence type="ECO:0000256" key="7">
    <source>
        <dbReference type="ARBA" id="ARBA00023186"/>
    </source>
</evidence>
<name>A0A545TU07_9PROT</name>
<reference evidence="10 11" key="1">
    <citation type="submission" date="2019-06" db="EMBL/GenBank/DDBJ databases">
        <title>Whole genome sequence for Rhodospirillaceae sp. R148.</title>
        <authorList>
            <person name="Wang G."/>
        </authorList>
    </citation>
    <scope>NUCLEOTIDE SEQUENCE [LARGE SCALE GENOMIC DNA]</scope>
    <source>
        <strain evidence="10 11">R148</strain>
    </source>
</reference>
<evidence type="ECO:0000313" key="10">
    <source>
        <dbReference type="EMBL" id="TQV80699.1"/>
    </source>
</evidence>
<evidence type="ECO:0000256" key="1">
    <source>
        <dbReference type="ARBA" id="ARBA00004167"/>
    </source>
</evidence>
<evidence type="ECO:0000313" key="11">
    <source>
        <dbReference type="Proteomes" id="UP000315252"/>
    </source>
</evidence>
<keyword evidence="7" id="KW-0143">Chaperone</keyword>
<dbReference type="GO" id="GO:0005886">
    <property type="term" value="C:plasma membrane"/>
    <property type="evidence" value="ECO:0007669"/>
    <property type="project" value="UniProtKB-SubCell"/>
</dbReference>
<evidence type="ECO:0000256" key="5">
    <source>
        <dbReference type="ARBA" id="ARBA00022989"/>
    </source>
</evidence>
<comment type="caution">
    <text evidence="10">The sequence shown here is derived from an EMBL/GenBank/DDBJ whole genome shotgun (WGS) entry which is preliminary data.</text>
</comment>
<keyword evidence="11" id="KW-1185">Reference proteome</keyword>
<keyword evidence="3" id="KW-1003">Cell membrane</keyword>
<keyword evidence="5 8" id="KW-1133">Transmembrane helix</keyword>
<keyword evidence="4 8" id="KW-0812">Transmembrane</keyword>
<dbReference type="GO" id="GO:0044877">
    <property type="term" value="F:protein-containing complex binding"/>
    <property type="evidence" value="ECO:0007669"/>
    <property type="project" value="InterPro"/>
</dbReference>
<evidence type="ECO:0000256" key="8">
    <source>
        <dbReference type="SAM" id="Phobius"/>
    </source>
</evidence>
<dbReference type="AlphaFoldDB" id="A0A545TU07"/>
<dbReference type="OrthoDB" id="7173339at2"/>
<evidence type="ECO:0000256" key="6">
    <source>
        <dbReference type="ARBA" id="ARBA00023136"/>
    </source>
</evidence>
<dbReference type="PANTHER" id="PTHR38035">
    <property type="entry name" value="UPF0070 PROTEIN YFGM"/>
    <property type="match status" value="1"/>
</dbReference>
<dbReference type="InterPro" id="IPR018704">
    <property type="entry name" value="SecYEG/CpoB_TPR"/>
</dbReference>
<feature type="transmembrane region" description="Helical" evidence="8">
    <location>
        <begin position="24"/>
        <end position="45"/>
    </location>
</feature>
<keyword evidence="6 8" id="KW-0472">Membrane</keyword>